<dbReference type="eggNOG" id="COG2165">
    <property type="taxonomic scope" value="Bacteria"/>
</dbReference>
<dbReference type="PATRIC" id="fig|365046.3.peg.3623"/>
<evidence type="ECO:0000313" key="3">
    <source>
        <dbReference type="Proteomes" id="UP000008385"/>
    </source>
</evidence>
<proteinExistence type="predicted"/>
<dbReference type="NCBIfam" id="TIGR02532">
    <property type="entry name" value="IV_pilin_GFxxxE"/>
    <property type="match status" value="1"/>
</dbReference>
<dbReference type="InterPro" id="IPR045584">
    <property type="entry name" value="Pilin-like"/>
</dbReference>
<keyword evidence="1" id="KW-1133">Transmembrane helix</keyword>
<organism evidence="2 3">
    <name type="scientific">Ramlibacter tataouinensis (strain ATCC BAA-407 / DSM 14655 / LMG 21543 / TTB310)</name>
    <dbReference type="NCBI Taxonomy" id="365046"/>
    <lineage>
        <taxon>Bacteria</taxon>
        <taxon>Pseudomonadati</taxon>
        <taxon>Pseudomonadota</taxon>
        <taxon>Betaproteobacteria</taxon>
        <taxon>Burkholderiales</taxon>
        <taxon>Comamonadaceae</taxon>
        <taxon>Ramlibacter</taxon>
    </lineage>
</organism>
<dbReference type="KEGG" id="rta:Rta_35340"/>
<protein>
    <submittedName>
        <fullName evidence="2">Candidate pseudopilin, general secretion pathway protein H (PilD-dependent protein), component of type II secretion system</fullName>
    </submittedName>
</protein>
<dbReference type="SUPFAM" id="SSF54523">
    <property type="entry name" value="Pili subunits"/>
    <property type="match status" value="1"/>
</dbReference>
<dbReference type="Proteomes" id="UP000008385">
    <property type="component" value="Chromosome"/>
</dbReference>
<name>F5Y0Q3_RAMTT</name>
<evidence type="ECO:0000256" key="1">
    <source>
        <dbReference type="SAM" id="Phobius"/>
    </source>
</evidence>
<reference evidence="2 3" key="2">
    <citation type="journal article" date="2011" name="PLoS ONE">
        <title>The Cyst-Dividing Bacterium Ramlibacter tataouinensis TTB310 Genome Reveals a Well-Stocked Toolbox for Adaptation to a Desert Environment.</title>
        <authorList>
            <person name="De Luca G."/>
            <person name="Barakat M."/>
            <person name="Ortet P."/>
            <person name="Fochesato S."/>
            <person name="Jourlin-Castelli C."/>
            <person name="Ansaldi M."/>
            <person name="Py B."/>
            <person name="Fichant G."/>
            <person name="Coutinho P.M."/>
            <person name="Voulhoux R."/>
            <person name="Bastien O."/>
            <person name="Marechal E."/>
            <person name="Henrissat B."/>
            <person name="Quentin Y."/>
            <person name="Noirot P."/>
            <person name="Filloux A."/>
            <person name="Mejean V."/>
            <person name="Dubow M.S."/>
            <person name="Barras F."/>
            <person name="Barbe V."/>
            <person name="Weissenbach J."/>
            <person name="Mihalcescu I."/>
            <person name="Vermeglio A."/>
            <person name="Achouak W."/>
            <person name="Heulin T."/>
        </authorList>
    </citation>
    <scope>NUCLEOTIDE SEQUENCE [LARGE SCALE GENOMIC DNA]</scope>
    <source>
        <strain evidence="3">ATCC BAA-407 / DSM 14655 / LMG 21543 / TTB310</strain>
    </source>
</reference>
<reference evidence="3" key="1">
    <citation type="submission" date="2006-01" db="EMBL/GenBank/DDBJ databases">
        <title>Genome of the cyst-dividing bacterium Ramlibacter tataouinensis.</title>
        <authorList>
            <person name="Barakat M."/>
            <person name="Ortet P."/>
            <person name="De Luca G."/>
            <person name="Jourlin-Castelli C."/>
            <person name="Ansaldi M."/>
            <person name="Py B."/>
            <person name="Fichant G."/>
            <person name="Coutinho P."/>
            <person name="Voulhoux R."/>
            <person name="Bastien O."/>
            <person name="Roy S."/>
            <person name="Marechal E."/>
            <person name="Henrissat B."/>
            <person name="Quentin Y."/>
            <person name="Noirot P."/>
            <person name="Filloux A."/>
            <person name="Mejean V."/>
            <person name="DuBow M."/>
            <person name="Barras F."/>
            <person name="Heulin T."/>
        </authorList>
    </citation>
    <scope>NUCLEOTIDE SEQUENCE [LARGE SCALE GENOMIC DNA]</scope>
    <source>
        <strain evidence="3">ATCC BAA-407 / DSM 14655 / LMG 21543 / TTB310</strain>
    </source>
</reference>
<dbReference type="STRING" id="365046.Rta_35340"/>
<dbReference type="Gene3D" id="3.30.700.10">
    <property type="entry name" value="Glycoprotein, Type 4 Pilin"/>
    <property type="match status" value="1"/>
</dbReference>
<accession>F5Y0Q3</accession>
<dbReference type="Pfam" id="PF07963">
    <property type="entry name" value="N_methyl"/>
    <property type="match status" value="1"/>
</dbReference>
<sequence>MGRPGGAHRLRSAGFTLMELLVVVAIIAFASAGVSFALRDSAAAQLEREALRLASLLESARAQSRASGLPLRWRSVEGGFRFEGAAPNTLPERWLGEQTRVLGAPVLLLGPEPIIGAQEVVLVSPALPQRALRVTTDGLRPFSVVGESGP</sequence>
<evidence type="ECO:0000313" key="2">
    <source>
        <dbReference type="EMBL" id="AEG94647.1"/>
    </source>
</evidence>
<keyword evidence="1" id="KW-0472">Membrane</keyword>
<feature type="transmembrane region" description="Helical" evidence="1">
    <location>
        <begin position="20"/>
        <end position="38"/>
    </location>
</feature>
<dbReference type="HOGENOM" id="CLU_113215_3_0_4"/>
<dbReference type="AlphaFoldDB" id="F5Y0Q3"/>
<keyword evidence="3" id="KW-1185">Reference proteome</keyword>
<dbReference type="EMBL" id="CP000245">
    <property type="protein sequence ID" value="AEG94647.1"/>
    <property type="molecule type" value="Genomic_DNA"/>
</dbReference>
<gene>
    <name evidence="2" type="primary">gspH</name>
    <name evidence="2" type="ordered locus">Rta_35340</name>
</gene>
<dbReference type="InterPro" id="IPR012902">
    <property type="entry name" value="N_methyl_site"/>
</dbReference>
<keyword evidence="1" id="KW-0812">Transmembrane</keyword>